<reference evidence="1" key="2">
    <citation type="journal article" date="2022" name="New Phytol.">
        <title>Evolutionary transition to the ectomycorrhizal habit in the genomes of a hyperdiverse lineage of mushroom-forming fungi.</title>
        <authorList>
            <person name="Looney B."/>
            <person name="Miyauchi S."/>
            <person name="Morin E."/>
            <person name="Drula E."/>
            <person name="Courty P.E."/>
            <person name="Kohler A."/>
            <person name="Kuo A."/>
            <person name="LaButti K."/>
            <person name="Pangilinan J."/>
            <person name="Lipzen A."/>
            <person name="Riley R."/>
            <person name="Andreopoulos W."/>
            <person name="He G."/>
            <person name="Johnson J."/>
            <person name="Nolan M."/>
            <person name="Tritt A."/>
            <person name="Barry K.W."/>
            <person name="Grigoriev I.V."/>
            <person name="Nagy L.G."/>
            <person name="Hibbett D."/>
            <person name="Henrissat B."/>
            <person name="Matheny P.B."/>
            <person name="Labbe J."/>
            <person name="Martin F.M."/>
        </authorList>
    </citation>
    <scope>NUCLEOTIDE SEQUENCE</scope>
    <source>
        <strain evidence="1">HHB10654</strain>
    </source>
</reference>
<dbReference type="Proteomes" id="UP000814140">
    <property type="component" value="Unassembled WGS sequence"/>
</dbReference>
<proteinExistence type="predicted"/>
<comment type="caution">
    <text evidence="1">The sequence shown here is derived from an EMBL/GenBank/DDBJ whole genome shotgun (WGS) entry which is preliminary data.</text>
</comment>
<protein>
    <submittedName>
        <fullName evidence="1">Uncharacterized protein</fullName>
    </submittedName>
</protein>
<name>A0ACB8THC3_9AGAM</name>
<organism evidence="1 2">
    <name type="scientific">Artomyces pyxidatus</name>
    <dbReference type="NCBI Taxonomy" id="48021"/>
    <lineage>
        <taxon>Eukaryota</taxon>
        <taxon>Fungi</taxon>
        <taxon>Dikarya</taxon>
        <taxon>Basidiomycota</taxon>
        <taxon>Agaricomycotina</taxon>
        <taxon>Agaricomycetes</taxon>
        <taxon>Russulales</taxon>
        <taxon>Auriscalpiaceae</taxon>
        <taxon>Artomyces</taxon>
    </lineage>
</organism>
<keyword evidence="2" id="KW-1185">Reference proteome</keyword>
<sequence>MLVVDEFTYQKGSYGLSQMERLFGSQAHVYALPDMQVKTDSMGPMYASSDKAMDWIKGLCDGETQRNNGDLVDNTLGIVKNDEKGFALWMNNSRLRLSTVKFGTEVTGRRMTDVHGVVGVQRSTLHVLNDVAIAPICRGRSLHSPAGYHRSSAQIFLVFGTSTASSHQLVLGFQNPSDSDTWHPPTRPTSKAAVSFTCATGNTIIPFWLFRHIPKNADIWQARCQLSARSQYFSTGQAFLQEVLIGD</sequence>
<evidence type="ECO:0000313" key="2">
    <source>
        <dbReference type="Proteomes" id="UP000814140"/>
    </source>
</evidence>
<gene>
    <name evidence="1" type="ORF">BV25DRAFT_1896788</name>
</gene>
<accession>A0ACB8THC3</accession>
<dbReference type="EMBL" id="MU277189">
    <property type="protein sequence ID" value="KAI0067841.1"/>
    <property type="molecule type" value="Genomic_DNA"/>
</dbReference>
<evidence type="ECO:0000313" key="1">
    <source>
        <dbReference type="EMBL" id="KAI0067841.1"/>
    </source>
</evidence>
<reference evidence="1" key="1">
    <citation type="submission" date="2021-03" db="EMBL/GenBank/DDBJ databases">
        <authorList>
            <consortium name="DOE Joint Genome Institute"/>
            <person name="Ahrendt S."/>
            <person name="Looney B.P."/>
            <person name="Miyauchi S."/>
            <person name="Morin E."/>
            <person name="Drula E."/>
            <person name="Courty P.E."/>
            <person name="Chicoki N."/>
            <person name="Fauchery L."/>
            <person name="Kohler A."/>
            <person name="Kuo A."/>
            <person name="Labutti K."/>
            <person name="Pangilinan J."/>
            <person name="Lipzen A."/>
            <person name="Riley R."/>
            <person name="Andreopoulos W."/>
            <person name="He G."/>
            <person name="Johnson J."/>
            <person name="Barry K.W."/>
            <person name="Grigoriev I.V."/>
            <person name="Nagy L."/>
            <person name="Hibbett D."/>
            <person name="Henrissat B."/>
            <person name="Matheny P.B."/>
            <person name="Labbe J."/>
            <person name="Martin F."/>
        </authorList>
    </citation>
    <scope>NUCLEOTIDE SEQUENCE</scope>
    <source>
        <strain evidence="1">HHB10654</strain>
    </source>
</reference>